<dbReference type="InterPro" id="IPR001238">
    <property type="entry name" value="DNA-binding_RecF"/>
</dbReference>
<protein>
    <recommendedName>
        <fullName evidence="3 12">DNA replication and repair protein RecF</fullName>
    </recommendedName>
</protein>
<gene>
    <name evidence="12 15" type="primary">recF</name>
    <name evidence="15" type="ORF">APU01nite_09890</name>
    <name evidence="16" type="ORF">SAMN04488100_10591</name>
</gene>
<dbReference type="GO" id="GO:0005524">
    <property type="term" value="F:ATP binding"/>
    <property type="evidence" value="ECO:0007669"/>
    <property type="project" value="UniProtKB-UniRule"/>
</dbReference>
<keyword evidence="8 12" id="KW-0067">ATP-binding</keyword>
<dbReference type="InterPro" id="IPR027417">
    <property type="entry name" value="P-loop_NTPase"/>
</dbReference>
<dbReference type="PROSITE" id="PS00618">
    <property type="entry name" value="RECF_2"/>
    <property type="match status" value="1"/>
</dbReference>
<evidence type="ECO:0000256" key="13">
    <source>
        <dbReference type="RuleBase" id="RU000578"/>
    </source>
</evidence>
<evidence type="ECO:0000256" key="4">
    <source>
        <dbReference type="ARBA" id="ARBA00022490"/>
    </source>
</evidence>
<dbReference type="FunFam" id="1.20.1050.90:FF:000002">
    <property type="entry name" value="DNA replication and repair protein RecF"/>
    <property type="match status" value="1"/>
</dbReference>
<dbReference type="GO" id="GO:0003697">
    <property type="term" value="F:single-stranded DNA binding"/>
    <property type="evidence" value="ECO:0007669"/>
    <property type="project" value="UniProtKB-UniRule"/>
</dbReference>
<dbReference type="STRING" id="426703.SAMN04488100_10591"/>
<evidence type="ECO:0000313" key="15">
    <source>
        <dbReference type="EMBL" id="GEK88950.1"/>
    </source>
</evidence>
<evidence type="ECO:0000256" key="11">
    <source>
        <dbReference type="ARBA" id="ARBA00023236"/>
    </source>
</evidence>
<comment type="subcellular location">
    <subcellularLocation>
        <location evidence="1 12 13">Cytoplasm</location>
    </subcellularLocation>
</comment>
<dbReference type="Proteomes" id="UP000321425">
    <property type="component" value="Unassembled WGS sequence"/>
</dbReference>
<dbReference type="CDD" id="cd03242">
    <property type="entry name" value="ABC_RecF"/>
    <property type="match status" value="1"/>
</dbReference>
<dbReference type="HAMAP" id="MF_00365">
    <property type="entry name" value="RecF"/>
    <property type="match status" value="1"/>
</dbReference>
<evidence type="ECO:0000256" key="9">
    <source>
        <dbReference type="ARBA" id="ARBA00023125"/>
    </source>
</evidence>
<dbReference type="GO" id="GO:0006260">
    <property type="term" value="P:DNA replication"/>
    <property type="evidence" value="ECO:0007669"/>
    <property type="project" value="UniProtKB-UniRule"/>
</dbReference>
<keyword evidence="10 12" id="KW-0234">DNA repair</keyword>
<evidence type="ECO:0000256" key="2">
    <source>
        <dbReference type="ARBA" id="ARBA00008016"/>
    </source>
</evidence>
<evidence type="ECO:0000256" key="5">
    <source>
        <dbReference type="ARBA" id="ARBA00022705"/>
    </source>
</evidence>
<keyword evidence="9 12" id="KW-0238">DNA-binding</keyword>
<keyword evidence="5 12" id="KW-0235">DNA replication</keyword>
<accession>A0A1H7RRF5</accession>
<dbReference type="Gene3D" id="3.40.50.300">
    <property type="entry name" value="P-loop containing nucleotide triphosphate hydrolases"/>
    <property type="match status" value="1"/>
</dbReference>
<reference evidence="16 17" key="1">
    <citation type="submission" date="2016-10" db="EMBL/GenBank/DDBJ databases">
        <authorList>
            <person name="de Groot N.N."/>
        </authorList>
    </citation>
    <scope>NUCLEOTIDE SEQUENCE [LARGE SCALE GENOMIC DNA]</scope>
    <source>
        <strain evidence="16 17">DSM 19182</strain>
    </source>
</reference>
<evidence type="ECO:0000313" key="17">
    <source>
        <dbReference type="Proteomes" id="UP000198548"/>
    </source>
</evidence>
<dbReference type="PANTHER" id="PTHR32182">
    <property type="entry name" value="DNA REPLICATION AND REPAIR PROTEIN RECF"/>
    <property type="match status" value="1"/>
</dbReference>
<evidence type="ECO:0000256" key="10">
    <source>
        <dbReference type="ARBA" id="ARBA00023204"/>
    </source>
</evidence>
<dbReference type="NCBIfam" id="TIGR00611">
    <property type="entry name" value="recf"/>
    <property type="match status" value="1"/>
</dbReference>
<dbReference type="GO" id="GO:0009432">
    <property type="term" value="P:SOS response"/>
    <property type="evidence" value="ECO:0007669"/>
    <property type="project" value="UniProtKB-UniRule"/>
</dbReference>
<evidence type="ECO:0000313" key="16">
    <source>
        <dbReference type="EMBL" id="SEL62782.1"/>
    </source>
</evidence>
<reference evidence="15 18" key="2">
    <citation type="submission" date="2019-07" db="EMBL/GenBank/DDBJ databases">
        <title>Whole genome shotgun sequence of Alkalibacterium putridalgicola NBRC 103243.</title>
        <authorList>
            <person name="Hosoyama A."/>
            <person name="Uohara A."/>
            <person name="Ohji S."/>
            <person name="Ichikawa N."/>
        </authorList>
    </citation>
    <scope>NUCLEOTIDE SEQUENCE [LARGE SCALE GENOMIC DNA]</scope>
    <source>
        <strain evidence="15 18">NBRC 103243</strain>
    </source>
</reference>
<dbReference type="GO" id="GO:0005737">
    <property type="term" value="C:cytoplasm"/>
    <property type="evidence" value="ECO:0007669"/>
    <property type="project" value="UniProtKB-SubCell"/>
</dbReference>
<keyword evidence="18" id="KW-1185">Reference proteome</keyword>
<evidence type="ECO:0000259" key="14">
    <source>
        <dbReference type="Pfam" id="PF02463"/>
    </source>
</evidence>
<name>A0A1H7RRF5_9LACT</name>
<comment type="similarity">
    <text evidence="2 12 13">Belongs to the RecF family.</text>
</comment>
<feature type="domain" description="RecF/RecN/SMC N-terminal" evidence="14">
    <location>
        <begin position="2"/>
        <end position="346"/>
    </location>
</feature>
<evidence type="ECO:0000313" key="18">
    <source>
        <dbReference type="Proteomes" id="UP000321425"/>
    </source>
</evidence>
<dbReference type="AlphaFoldDB" id="A0A1H7RRF5"/>
<evidence type="ECO:0000256" key="3">
    <source>
        <dbReference type="ARBA" id="ARBA00020170"/>
    </source>
</evidence>
<feature type="binding site" evidence="12">
    <location>
        <begin position="30"/>
        <end position="37"/>
    </location>
    <ligand>
        <name>ATP</name>
        <dbReference type="ChEBI" id="CHEBI:30616"/>
    </ligand>
</feature>
<dbReference type="InterPro" id="IPR003395">
    <property type="entry name" value="RecF/RecN/SMC_N"/>
</dbReference>
<keyword evidence="4 12" id="KW-0963">Cytoplasm</keyword>
<dbReference type="PANTHER" id="PTHR32182:SF0">
    <property type="entry name" value="DNA REPLICATION AND REPAIR PROTEIN RECF"/>
    <property type="match status" value="1"/>
</dbReference>
<comment type="function">
    <text evidence="12 13">The RecF protein is involved in DNA metabolism; it is required for DNA replication and normal SOS inducibility. RecF binds preferentially to single-stranded, linear DNA. It also seems to bind ATP.</text>
</comment>
<dbReference type="Pfam" id="PF02463">
    <property type="entry name" value="SMC_N"/>
    <property type="match status" value="1"/>
</dbReference>
<dbReference type="Gene3D" id="1.20.1050.90">
    <property type="entry name" value="RecF/RecN/SMC, N-terminal domain"/>
    <property type="match status" value="1"/>
</dbReference>
<dbReference type="InterPro" id="IPR042174">
    <property type="entry name" value="RecF_2"/>
</dbReference>
<dbReference type="OrthoDB" id="9803889at2"/>
<evidence type="ECO:0000256" key="12">
    <source>
        <dbReference type="HAMAP-Rule" id="MF_00365"/>
    </source>
</evidence>
<keyword evidence="6 12" id="KW-0547">Nucleotide-binding</keyword>
<dbReference type="EMBL" id="FOBL01000005">
    <property type="protein sequence ID" value="SEL62782.1"/>
    <property type="molecule type" value="Genomic_DNA"/>
</dbReference>
<dbReference type="PROSITE" id="PS00617">
    <property type="entry name" value="RECF_1"/>
    <property type="match status" value="1"/>
</dbReference>
<dbReference type="InterPro" id="IPR018078">
    <property type="entry name" value="DNA-binding_RecF_CS"/>
</dbReference>
<organism evidence="16 17">
    <name type="scientific">Alkalibacterium putridalgicola</name>
    <dbReference type="NCBI Taxonomy" id="426703"/>
    <lineage>
        <taxon>Bacteria</taxon>
        <taxon>Bacillati</taxon>
        <taxon>Bacillota</taxon>
        <taxon>Bacilli</taxon>
        <taxon>Lactobacillales</taxon>
        <taxon>Carnobacteriaceae</taxon>
        <taxon>Alkalibacterium</taxon>
    </lineage>
</organism>
<keyword evidence="11 12" id="KW-0742">SOS response</keyword>
<keyword evidence="7 12" id="KW-0227">DNA damage</keyword>
<dbReference type="EMBL" id="BJUX01000008">
    <property type="protein sequence ID" value="GEK88950.1"/>
    <property type="molecule type" value="Genomic_DNA"/>
</dbReference>
<dbReference type="RefSeq" id="WP_091487062.1">
    <property type="nucleotide sequence ID" value="NZ_BJUX01000008.1"/>
</dbReference>
<dbReference type="SUPFAM" id="SSF52540">
    <property type="entry name" value="P-loop containing nucleoside triphosphate hydrolases"/>
    <property type="match status" value="1"/>
</dbReference>
<dbReference type="GO" id="GO:0006302">
    <property type="term" value="P:double-strand break repair"/>
    <property type="evidence" value="ECO:0007669"/>
    <property type="project" value="TreeGrafter"/>
</dbReference>
<proteinExistence type="inferred from homology"/>
<evidence type="ECO:0000256" key="1">
    <source>
        <dbReference type="ARBA" id="ARBA00004496"/>
    </source>
</evidence>
<sequence>MFLKELSLRGYRNYETAEAKFSEKINVFLGENAQGKTNMMESIYVLAMARSHRTANDKELIGWDQDFAKVTGKVETDKTTYPLEIVLSKKGKKARLNHLEQKKLSAYIGHLNVILFAPEDLALVKGSPSVRRKFLDMEMGQMSAIYLYHLVEYQKILKQRNAYLKQNRRNGKIDQTYLTILNEQLAAEGAEVLAERFSFVKRLEKWAQPIHADISQEKEELTLEYASSVSLHSEKDKEQVMKDLLEQYKKNERREMDQGTTLSGPHRDDVRFYVNEKNVQTYGSQGQQRTTALSVKLAEIELMKEMTGEYPVLLLDDVLSELDDDRQTHLLKSIQDKVQTFLTTTSLDGVKKELLHDPRIFTVYNGQIEMESE</sequence>
<evidence type="ECO:0000256" key="6">
    <source>
        <dbReference type="ARBA" id="ARBA00022741"/>
    </source>
</evidence>
<evidence type="ECO:0000256" key="7">
    <source>
        <dbReference type="ARBA" id="ARBA00022763"/>
    </source>
</evidence>
<evidence type="ECO:0000256" key="8">
    <source>
        <dbReference type="ARBA" id="ARBA00022840"/>
    </source>
</evidence>
<dbReference type="Proteomes" id="UP000198548">
    <property type="component" value="Unassembled WGS sequence"/>
</dbReference>
<dbReference type="GO" id="GO:0000731">
    <property type="term" value="P:DNA synthesis involved in DNA repair"/>
    <property type="evidence" value="ECO:0007669"/>
    <property type="project" value="TreeGrafter"/>
</dbReference>